<dbReference type="EC" id="6.3.4.15" evidence="3"/>
<accession>A0A927K6P6</accession>
<dbReference type="Gene3D" id="3.30.930.10">
    <property type="entry name" value="Bira Bifunctional Protein, Domain 2"/>
    <property type="match status" value="1"/>
</dbReference>
<evidence type="ECO:0000256" key="3">
    <source>
        <dbReference type="ARBA" id="ARBA00024227"/>
    </source>
</evidence>
<dbReference type="Pfam" id="PF03099">
    <property type="entry name" value="BPL_LplA_LipB"/>
    <property type="match status" value="1"/>
</dbReference>
<dbReference type="Pfam" id="PF02237">
    <property type="entry name" value="BPL_C"/>
    <property type="match status" value="1"/>
</dbReference>
<dbReference type="Proteomes" id="UP000616839">
    <property type="component" value="Unassembled WGS sequence"/>
</dbReference>
<evidence type="ECO:0000313" key="5">
    <source>
        <dbReference type="EMBL" id="MBD8868705.1"/>
    </source>
</evidence>
<evidence type="ECO:0000259" key="4">
    <source>
        <dbReference type="PROSITE" id="PS51733"/>
    </source>
</evidence>
<comment type="caution">
    <text evidence="5">The sequence shown here is derived from an EMBL/GenBank/DDBJ whole genome shotgun (WGS) entry which is preliminary data.</text>
</comment>
<dbReference type="PANTHER" id="PTHR12835">
    <property type="entry name" value="BIOTIN PROTEIN LIGASE"/>
    <property type="match status" value="1"/>
</dbReference>
<dbReference type="InterPro" id="IPR004408">
    <property type="entry name" value="Biotin_CoA_COase_ligase"/>
</dbReference>
<keyword evidence="2" id="KW-0092">Biotin</keyword>
<dbReference type="PROSITE" id="PS51733">
    <property type="entry name" value="BPL_LPL_CATALYTIC"/>
    <property type="match status" value="1"/>
</dbReference>
<evidence type="ECO:0000313" key="6">
    <source>
        <dbReference type="Proteomes" id="UP000616839"/>
    </source>
</evidence>
<evidence type="ECO:0000256" key="2">
    <source>
        <dbReference type="ARBA" id="ARBA00023267"/>
    </source>
</evidence>
<name>A0A927K6P6_9ACTN</name>
<dbReference type="SUPFAM" id="SSF55681">
    <property type="entry name" value="Class II aaRS and biotin synthetases"/>
    <property type="match status" value="1"/>
</dbReference>
<gene>
    <name evidence="5" type="ORF">IE331_03610</name>
</gene>
<feature type="domain" description="BPL/LPL catalytic" evidence="4">
    <location>
        <begin position="5"/>
        <end position="194"/>
    </location>
</feature>
<dbReference type="EMBL" id="JACYXZ010000001">
    <property type="protein sequence ID" value="MBD8868705.1"/>
    <property type="molecule type" value="Genomic_DNA"/>
</dbReference>
<dbReference type="CDD" id="cd16442">
    <property type="entry name" value="BPL"/>
    <property type="match status" value="1"/>
</dbReference>
<proteinExistence type="predicted"/>
<dbReference type="RefSeq" id="WP_192140553.1">
    <property type="nucleotide sequence ID" value="NZ_JACYXZ010000001.1"/>
</dbReference>
<dbReference type="PANTHER" id="PTHR12835:SF5">
    <property type="entry name" value="BIOTIN--PROTEIN LIGASE"/>
    <property type="match status" value="1"/>
</dbReference>
<evidence type="ECO:0000256" key="1">
    <source>
        <dbReference type="ARBA" id="ARBA00022598"/>
    </source>
</evidence>
<dbReference type="GO" id="GO:0005737">
    <property type="term" value="C:cytoplasm"/>
    <property type="evidence" value="ECO:0007669"/>
    <property type="project" value="TreeGrafter"/>
</dbReference>
<dbReference type="InterPro" id="IPR045864">
    <property type="entry name" value="aa-tRNA-synth_II/BPL/LPL"/>
</dbReference>
<dbReference type="InterPro" id="IPR004143">
    <property type="entry name" value="BPL_LPL_catalytic"/>
</dbReference>
<keyword evidence="6" id="KW-1185">Reference proteome</keyword>
<protein>
    <recommendedName>
        <fullName evidence="3">biotin--[biotin carboxyl-carrier protein] ligase</fullName>
        <ecNumber evidence="3">6.3.4.15</ecNumber>
    </recommendedName>
</protein>
<dbReference type="NCBIfam" id="TIGR00121">
    <property type="entry name" value="birA_ligase"/>
    <property type="match status" value="1"/>
</dbReference>
<reference evidence="5" key="1">
    <citation type="submission" date="2020-09" db="EMBL/GenBank/DDBJ databases">
        <title>Nocardioides sp. strain MJB4 16S ribosomal RNA gene Genome sequencing and assembly.</title>
        <authorList>
            <person name="Kim I."/>
        </authorList>
    </citation>
    <scope>NUCLEOTIDE SEQUENCE</scope>
    <source>
        <strain evidence="5">MJB4</strain>
    </source>
</reference>
<organism evidence="5 6">
    <name type="scientific">Nocardioides donggukensis</name>
    <dbReference type="NCBI Taxonomy" id="2774019"/>
    <lineage>
        <taxon>Bacteria</taxon>
        <taxon>Bacillati</taxon>
        <taxon>Actinomycetota</taxon>
        <taxon>Actinomycetes</taxon>
        <taxon>Propionibacteriales</taxon>
        <taxon>Nocardioidaceae</taxon>
        <taxon>Nocardioides</taxon>
    </lineage>
</organism>
<sequence>MSTGPDPRPPLDGSRLPASVEVEGEVASTNAVVAERARAGGPDGLVVVAEHQTAGRGRLDRTWQAPAGTALTFSMLLRPDLPAARWPWIPLWTGYAVHTVLAPRLPGLGLKWPNDVLVESRKLAGILLERVETPTGPAAVVGVGLNVAQTRDELPVPEATSLALELGGAGGAPDRTELLAALVGSLTEHRPLLTRPADLRRAYADVCRTVGSAVRVELPGGGTLTGRAVDVDADGGLVVEGPTGREAVRAGDVVHVRAADL</sequence>
<keyword evidence="1 5" id="KW-0436">Ligase</keyword>
<dbReference type="Gene3D" id="2.30.30.100">
    <property type="match status" value="1"/>
</dbReference>
<dbReference type="AlphaFoldDB" id="A0A927K6P6"/>
<dbReference type="GO" id="GO:0004077">
    <property type="term" value="F:biotin--[biotin carboxyl-carrier protein] ligase activity"/>
    <property type="evidence" value="ECO:0007669"/>
    <property type="project" value="UniProtKB-EC"/>
</dbReference>
<dbReference type="InterPro" id="IPR003142">
    <property type="entry name" value="BPL_C"/>
</dbReference>